<dbReference type="Proteomes" id="UP000189137">
    <property type="component" value="Unassembled WGS sequence"/>
</dbReference>
<proteinExistence type="predicted"/>
<protein>
    <submittedName>
        <fullName evidence="1">Uncharacterized protein</fullName>
    </submittedName>
</protein>
<evidence type="ECO:0000313" key="2">
    <source>
        <dbReference type="Proteomes" id="UP000189137"/>
    </source>
</evidence>
<sequence length="84" mass="10012">MIQEVRQEILLKNGLILYTGDLVEIKYKSDEDVIEHTCKGKIKEAKELFIKLDTSKKYKTSERMIYSWELKEIKKVDDEDEKDN</sequence>
<dbReference type="EMBL" id="FUPS01000014">
    <property type="protein sequence ID" value="SJS97553.1"/>
    <property type="molecule type" value="Genomic_DNA"/>
</dbReference>
<dbReference type="AlphaFoldDB" id="A0A9X8ERL4"/>
<accession>A0A9X8ERL4</accession>
<name>A0A9X8ERL4_CLODI</name>
<comment type="caution">
    <text evidence="1">The sequence shown here is derived from an EMBL/GenBank/DDBJ whole genome shotgun (WGS) entry which is preliminary data.</text>
</comment>
<gene>
    <name evidence="1" type="ORF">SAMEA3375112_03301</name>
</gene>
<dbReference type="RefSeq" id="WP_009895065.1">
    <property type="nucleotide sequence ID" value="NZ_BINM01000001.1"/>
</dbReference>
<reference evidence="1 2" key="1">
    <citation type="submission" date="2017-02" db="EMBL/GenBank/DDBJ databases">
        <authorList>
            <consortium name="Pathogen Informatics"/>
        </authorList>
    </citation>
    <scope>NUCLEOTIDE SEQUENCE [LARGE SCALE GENOMIC DNA]</scope>
    <source>
        <strain evidence="1 2">VRECD0157</strain>
    </source>
</reference>
<evidence type="ECO:0000313" key="1">
    <source>
        <dbReference type="EMBL" id="SJS97553.1"/>
    </source>
</evidence>
<organism evidence="1 2">
    <name type="scientific">Clostridioides difficile</name>
    <name type="common">Peptoclostridium difficile</name>
    <dbReference type="NCBI Taxonomy" id="1496"/>
    <lineage>
        <taxon>Bacteria</taxon>
        <taxon>Bacillati</taxon>
        <taxon>Bacillota</taxon>
        <taxon>Clostridia</taxon>
        <taxon>Peptostreptococcales</taxon>
        <taxon>Peptostreptococcaceae</taxon>
        <taxon>Clostridioides</taxon>
    </lineage>
</organism>